<dbReference type="GO" id="GO:0004674">
    <property type="term" value="F:protein serine/threonine kinase activity"/>
    <property type="evidence" value="ECO:0007669"/>
    <property type="project" value="UniProtKB-KW"/>
</dbReference>
<dbReference type="InterPro" id="IPR011009">
    <property type="entry name" value="Kinase-like_dom_sf"/>
</dbReference>
<dbReference type="Gene3D" id="3.30.200.20">
    <property type="entry name" value="Phosphorylase Kinase, domain 1"/>
    <property type="match status" value="1"/>
</dbReference>
<organism evidence="7 8">
    <name type="scientific">Phormidesmis priestleyi ULC007</name>
    <dbReference type="NCBI Taxonomy" id="1920490"/>
    <lineage>
        <taxon>Bacteria</taxon>
        <taxon>Bacillati</taxon>
        <taxon>Cyanobacteriota</taxon>
        <taxon>Cyanophyceae</taxon>
        <taxon>Leptolyngbyales</taxon>
        <taxon>Leptolyngbyaceae</taxon>
        <taxon>Phormidesmis</taxon>
    </lineage>
</organism>
<evidence type="ECO:0000256" key="4">
    <source>
        <dbReference type="ARBA" id="ARBA00022840"/>
    </source>
</evidence>
<dbReference type="SMART" id="SM00220">
    <property type="entry name" value="S_TKc"/>
    <property type="match status" value="1"/>
</dbReference>
<evidence type="ECO:0000256" key="1">
    <source>
        <dbReference type="ARBA" id="ARBA00022679"/>
    </source>
</evidence>
<dbReference type="PROSITE" id="PS00108">
    <property type="entry name" value="PROTEIN_KINASE_ST"/>
    <property type="match status" value="1"/>
</dbReference>
<evidence type="ECO:0000259" key="6">
    <source>
        <dbReference type="PROSITE" id="PS50011"/>
    </source>
</evidence>
<dbReference type="GO" id="GO:0005524">
    <property type="term" value="F:ATP binding"/>
    <property type="evidence" value="ECO:0007669"/>
    <property type="project" value="UniProtKB-UniRule"/>
</dbReference>
<dbReference type="CDD" id="cd14014">
    <property type="entry name" value="STKc_PknB_like"/>
    <property type="match status" value="1"/>
</dbReference>
<dbReference type="AlphaFoldDB" id="A0A2T1D8Y0"/>
<dbReference type="Gene3D" id="1.10.510.10">
    <property type="entry name" value="Transferase(Phosphotransferase) domain 1"/>
    <property type="match status" value="1"/>
</dbReference>
<dbReference type="PROSITE" id="PS00107">
    <property type="entry name" value="PROTEIN_KINASE_ATP"/>
    <property type="match status" value="1"/>
</dbReference>
<feature type="binding site" evidence="5">
    <location>
        <position position="44"/>
    </location>
    <ligand>
        <name>ATP</name>
        <dbReference type="ChEBI" id="CHEBI:30616"/>
    </ligand>
</feature>
<comment type="caution">
    <text evidence="7">The sequence shown here is derived from an EMBL/GenBank/DDBJ whole genome shotgun (WGS) entry which is preliminary data.</text>
</comment>
<proteinExistence type="predicted"/>
<dbReference type="InterPro" id="IPR008271">
    <property type="entry name" value="Ser/Thr_kinase_AS"/>
</dbReference>
<keyword evidence="8" id="KW-1185">Reference proteome</keyword>
<dbReference type="InterPro" id="IPR017441">
    <property type="entry name" value="Protein_kinase_ATP_BS"/>
</dbReference>
<keyword evidence="7" id="KW-0723">Serine/threonine-protein kinase</keyword>
<reference evidence="7 8" key="2">
    <citation type="submission" date="2018-03" db="EMBL/GenBank/DDBJ databases">
        <title>The ancient ancestry and fast evolution of plastids.</title>
        <authorList>
            <person name="Moore K.R."/>
            <person name="Magnabosco C."/>
            <person name="Momper L."/>
            <person name="Gold D.A."/>
            <person name="Bosak T."/>
            <person name="Fournier G.P."/>
        </authorList>
    </citation>
    <scope>NUCLEOTIDE SEQUENCE [LARGE SCALE GENOMIC DNA]</scope>
    <source>
        <strain evidence="7 8">ULC007</strain>
    </source>
</reference>
<keyword evidence="1" id="KW-0808">Transferase</keyword>
<dbReference type="InterPro" id="IPR000719">
    <property type="entry name" value="Prot_kinase_dom"/>
</dbReference>
<dbReference type="SUPFAM" id="SSF56112">
    <property type="entry name" value="Protein kinase-like (PK-like)"/>
    <property type="match status" value="1"/>
</dbReference>
<accession>A0A2T1D8Y0</accession>
<evidence type="ECO:0000256" key="2">
    <source>
        <dbReference type="ARBA" id="ARBA00022741"/>
    </source>
</evidence>
<reference evidence="7 8" key="1">
    <citation type="submission" date="2018-02" db="EMBL/GenBank/DDBJ databases">
        <authorList>
            <person name="Cohen D.B."/>
            <person name="Kent A.D."/>
        </authorList>
    </citation>
    <scope>NUCLEOTIDE SEQUENCE [LARGE SCALE GENOMIC DNA]</scope>
    <source>
        <strain evidence="7 8">ULC007</strain>
    </source>
</reference>
<evidence type="ECO:0000313" key="8">
    <source>
        <dbReference type="Proteomes" id="UP000238634"/>
    </source>
</evidence>
<sequence length="508" mass="57836">MTDLNSESLLTNRYRLMELIGRGAMGQVYRAEDVLLGGVIVAVKFLAQTLLTPRMRDRFRSEARTSALLSTKSMHIVRVMDYGVNDEGVPFYVMEYLQGHSLSEVITTQNLPLPRFLSIARQICQGLQCAHQGIAIDGSIYPIIHRDVKPSNILVSQDPSWGELVKILDFGIAKILQADANQTSSFMGTLAYSSPEQMEGKELDSRSDIYGLGVMLFEMLTGKMPLQAETHSFGSWYKTHHFQVPRSFESVNPNLKVPKVLESLVMSCLAKSANDRPQTVGEVLKALEPLEQRYNATRQISHRIGEALLRRPVAAPVRDPEALSPDEACQLTTWPQNKPIAQIVFPHVLKTKREEIATVWVMLPQQEIENIQLGKLYNKLYKNFLCCMSPHPMMLWMTALYNQLHHKKIGPRWLRCYLDLKAVEGRQIIRLLVERKQYYVLFFALEDPHHCAYVMPVTLNDAQLAQLQTWTVDSQTWRSIGKPTLSKDILKGEFEKLKLKITGDLENQ</sequence>
<dbReference type="PANTHER" id="PTHR43289">
    <property type="entry name" value="MITOGEN-ACTIVATED PROTEIN KINASE KINASE KINASE 20-RELATED"/>
    <property type="match status" value="1"/>
</dbReference>
<keyword evidence="2 5" id="KW-0547">Nucleotide-binding</keyword>
<dbReference type="PROSITE" id="PS50011">
    <property type="entry name" value="PROTEIN_KINASE_DOM"/>
    <property type="match status" value="1"/>
</dbReference>
<keyword evidence="3 7" id="KW-0418">Kinase</keyword>
<dbReference type="OrthoDB" id="9788659at2"/>
<dbReference type="EMBL" id="PVWG01000035">
    <property type="protein sequence ID" value="PSB16921.1"/>
    <property type="molecule type" value="Genomic_DNA"/>
</dbReference>
<keyword evidence="4 5" id="KW-0067">ATP-binding</keyword>
<dbReference type="RefSeq" id="WP_073074485.1">
    <property type="nucleotide sequence ID" value="NZ_MPPI01000038.1"/>
</dbReference>
<name>A0A2T1D8Y0_9CYAN</name>
<evidence type="ECO:0000256" key="5">
    <source>
        <dbReference type="PROSITE-ProRule" id="PRU10141"/>
    </source>
</evidence>
<feature type="domain" description="Protein kinase" evidence="6">
    <location>
        <begin position="14"/>
        <end position="291"/>
    </location>
</feature>
<evidence type="ECO:0000256" key="3">
    <source>
        <dbReference type="ARBA" id="ARBA00022777"/>
    </source>
</evidence>
<protein>
    <submittedName>
        <fullName evidence="7">Serine/threonine protein kinase</fullName>
    </submittedName>
</protein>
<dbReference type="PANTHER" id="PTHR43289:SF34">
    <property type="entry name" value="SERINE_THREONINE-PROTEIN KINASE YBDM-RELATED"/>
    <property type="match status" value="1"/>
</dbReference>
<gene>
    <name evidence="7" type="ORF">C7B65_20315</name>
</gene>
<dbReference type="Pfam" id="PF00069">
    <property type="entry name" value="Pkinase"/>
    <property type="match status" value="1"/>
</dbReference>
<evidence type="ECO:0000313" key="7">
    <source>
        <dbReference type="EMBL" id="PSB16921.1"/>
    </source>
</evidence>
<dbReference type="Proteomes" id="UP000238634">
    <property type="component" value="Unassembled WGS sequence"/>
</dbReference>
<dbReference type="STRING" id="1920490.GCA_001895925_02036"/>